<dbReference type="Pfam" id="PF14016">
    <property type="entry name" value="DUF4232"/>
    <property type="match status" value="1"/>
</dbReference>
<dbReference type="EMBL" id="CP065959">
    <property type="protein sequence ID" value="QQC92195.1"/>
    <property type="molecule type" value="Genomic_DNA"/>
</dbReference>
<feature type="region of interest" description="Disordered" evidence="1">
    <location>
        <begin position="32"/>
        <end position="75"/>
    </location>
</feature>
<keyword evidence="2" id="KW-0732">Signal</keyword>
<feature type="chain" id="PRO_5032396039" evidence="2">
    <location>
        <begin position="28"/>
        <end position="232"/>
    </location>
</feature>
<gene>
    <name evidence="4" type="ORF">I8755_30190</name>
</gene>
<evidence type="ECO:0000313" key="4">
    <source>
        <dbReference type="EMBL" id="QQC92195.1"/>
    </source>
</evidence>
<proteinExistence type="predicted"/>
<evidence type="ECO:0000256" key="1">
    <source>
        <dbReference type="SAM" id="MobiDB-lite"/>
    </source>
</evidence>
<dbReference type="AlphaFoldDB" id="A0A7T4U0I0"/>
<evidence type="ECO:0000313" key="5">
    <source>
        <dbReference type="Proteomes" id="UP000596130"/>
    </source>
</evidence>
<organism evidence="4 5">
    <name type="scientific">Streptomyces alfalfae</name>
    <dbReference type="NCBI Taxonomy" id="1642299"/>
    <lineage>
        <taxon>Bacteria</taxon>
        <taxon>Bacillati</taxon>
        <taxon>Actinomycetota</taxon>
        <taxon>Actinomycetes</taxon>
        <taxon>Kitasatosporales</taxon>
        <taxon>Streptomycetaceae</taxon>
        <taxon>Streptomyces</taxon>
    </lineage>
</organism>
<name>A0A7T4U0I0_9ACTN</name>
<dbReference type="InterPro" id="IPR025326">
    <property type="entry name" value="DUF4232"/>
</dbReference>
<feature type="compositionally biased region" description="Low complexity" evidence="1">
    <location>
        <begin position="53"/>
        <end position="75"/>
    </location>
</feature>
<accession>A0A7T4U0I0</accession>
<evidence type="ECO:0000259" key="3">
    <source>
        <dbReference type="Pfam" id="PF14016"/>
    </source>
</evidence>
<dbReference type="Proteomes" id="UP000596130">
    <property type="component" value="Chromosome"/>
</dbReference>
<dbReference type="RefSeq" id="WP_198504027.1">
    <property type="nucleotide sequence ID" value="NZ_CP060742.1"/>
</dbReference>
<feature type="domain" description="DUF4232" evidence="3">
    <location>
        <begin position="71"/>
        <end position="208"/>
    </location>
</feature>
<protein>
    <submittedName>
        <fullName evidence="4">DUF4232 domain-containing protein</fullName>
    </submittedName>
</protein>
<reference evidence="4 5" key="1">
    <citation type="submission" date="2020-12" db="EMBL/GenBank/DDBJ databases">
        <title>Identification and biosynthesis of polyene macrolides produced by Streptomyces alfalfae Men-myco-93-63.</title>
        <authorList>
            <person name="Liu D."/>
            <person name="Li Y."/>
            <person name="Liu L."/>
            <person name="Han X."/>
            <person name="Shen F."/>
        </authorList>
    </citation>
    <scope>NUCLEOTIDE SEQUENCE [LARGE SCALE GENOMIC DNA]</scope>
    <source>
        <strain evidence="4 5">Men-myco-93-63</strain>
    </source>
</reference>
<feature type="region of interest" description="Disordered" evidence="1">
    <location>
        <begin position="185"/>
        <end position="232"/>
    </location>
</feature>
<sequence length="232" mass="24080">MTVTPRPLRRAVFLAAAPLLLAGCGLAAELDREANPARETTTAEVTPDRPAEPSGRAPGPTGPPAAGATPCPASGLRMSPGMVTAAMGLRAMSVTLTNCGRGVRELNGYPDIRVRGLDRQLFSVTVLKGTEPVTTMDDPGPRRVRLRPGQSAYTSLVWRYSAVHAATREGSGVYVEIGPAKGAARQTIEPDGGLDIGETGMLGTTAWQRSPEDDGPAGSRPATERAPSTPGS</sequence>
<evidence type="ECO:0000256" key="2">
    <source>
        <dbReference type="SAM" id="SignalP"/>
    </source>
</evidence>
<dbReference type="PROSITE" id="PS51257">
    <property type="entry name" value="PROKAR_LIPOPROTEIN"/>
    <property type="match status" value="1"/>
</dbReference>
<feature type="signal peptide" evidence="2">
    <location>
        <begin position="1"/>
        <end position="27"/>
    </location>
</feature>